<dbReference type="Proteomes" id="UP000027946">
    <property type="component" value="Unassembled WGS sequence"/>
</dbReference>
<evidence type="ECO:0000256" key="5">
    <source>
        <dbReference type="SAM" id="MobiDB-lite"/>
    </source>
</evidence>
<dbReference type="SMART" id="SM00382">
    <property type="entry name" value="AAA"/>
    <property type="match status" value="2"/>
</dbReference>
<evidence type="ECO:0000256" key="2">
    <source>
        <dbReference type="ARBA" id="ARBA00022741"/>
    </source>
</evidence>
<dbReference type="STRING" id="1121324.CLIT_20c00180"/>
<feature type="domain" description="ABC transporter" evidence="6">
    <location>
        <begin position="333"/>
        <end position="546"/>
    </location>
</feature>
<name>A0A069RC56_PEPLI</name>
<accession>A0A069RC56</accession>
<dbReference type="GO" id="GO:0016887">
    <property type="term" value="F:ATP hydrolysis activity"/>
    <property type="evidence" value="ECO:0007669"/>
    <property type="project" value="InterPro"/>
</dbReference>
<dbReference type="PANTHER" id="PTHR42855:SF2">
    <property type="entry name" value="DRUG RESISTANCE ABC TRANSPORTER,ATP-BINDING PROTEIN"/>
    <property type="match status" value="1"/>
</dbReference>
<feature type="region of interest" description="Disordered" evidence="5">
    <location>
        <begin position="546"/>
        <end position="570"/>
    </location>
</feature>
<dbReference type="InterPro" id="IPR027417">
    <property type="entry name" value="P-loop_NTPase"/>
</dbReference>
<proteinExistence type="predicted"/>
<dbReference type="Pfam" id="PF12848">
    <property type="entry name" value="ABC_tran_Xtn"/>
    <property type="match status" value="1"/>
</dbReference>
<dbReference type="PROSITE" id="PS50893">
    <property type="entry name" value="ABC_TRANSPORTER_2"/>
    <property type="match status" value="2"/>
</dbReference>
<sequence length="637" mass="73283">MIVLSCNGISKSFGIDTILSSITFSINAGERIGLVGVNGSGKSTLFKILSGTYEYDSGDIFINKDSSIGYLEQNPHFDSDKTVYEEALGVFENLIEHENILRELEVKISQEGQKGHSDSLERLMKEYSNLLDDFNSKNGYSYKSEVTGILKGLGFKDSELSKKVSILSGGEKTRVLLAKLLLQKPDILLLDEPTNHLDIDSVEWLETFLKLYSGTVVMVSHDRYFLDQIVGNVYEISNRTLRKYNGNYSYYVKRKQEEEELELKKYEEAQTEIKRQQEIVNRLKGYGNEKFVKRARSREKALEKTEELEKPSIHRKRARINFEPQSQSGKDVLRTEGLEMSFSDKQLFKNLDFNLYRGEKVALIGPNGKGKSTLFKILCNVIQPSSGSFSFGTNVSVGYYDQEQSNLNPQNTIIDEIWEENRLLLQTQIRTLLGAFLFEGEEVFKSISSLSGGEKARVSLLKLMLSKANLLLLDEPTNHLDIDSKEVLEEALLNYSGTVFVISHDRYFLNRVVDKIIVLEDDGCSEYLGNYDYYVEKKKLLEEMDSPEDAAEKTKTQVKEEKRKQKQLQNEIKQLDRQRKSIEDEIMLLESEIEDIDELMCQEDVYSNPEKSREIHNRKIEVQEKLDELYSEWENFI</sequence>
<feature type="compositionally biased region" description="Basic and acidic residues" evidence="5">
    <location>
        <begin position="550"/>
        <end position="563"/>
    </location>
</feature>
<feature type="domain" description="ABC transporter" evidence="6">
    <location>
        <begin position="4"/>
        <end position="263"/>
    </location>
</feature>
<keyword evidence="4" id="KW-0175">Coiled coil</keyword>
<comment type="caution">
    <text evidence="7">The sequence shown here is derived from an EMBL/GenBank/DDBJ whole genome shotgun (WGS) entry which is preliminary data.</text>
</comment>
<keyword evidence="1" id="KW-0677">Repeat</keyword>
<dbReference type="InterPro" id="IPR003439">
    <property type="entry name" value="ABC_transporter-like_ATP-bd"/>
</dbReference>
<dbReference type="SUPFAM" id="SSF52540">
    <property type="entry name" value="P-loop containing nucleoside triphosphate hydrolases"/>
    <property type="match status" value="2"/>
</dbReference>
<keyword evidence="8" id="KW-1185">Reference proteome</keyword>
<dbReference type="AlphaFoldDB" id="A0A069RC56"/>
<dbReference type="InterPro" id="IPR032524">
    <property type="entry name" value="ABC_tran_C"/>
</dbReference>
<evidence type="ECO:0000313" key="8">
    <source>
        <dbReference type="Proteomes" id="UP000027946"/>
    </source>
</evidence>
<dbReference type="Pfam" id="PF16326">
    <property type="entry name" value="ABC_tran_CTD"/>
    <property type="match status" value="1"/>
</dbReference>
<dbReference type="GO" id="GO:0005524">
    <property type="term" value="F:ATP binding"/>
    <property type="evidence" value="ECO:0007669"/>
    <property type="project" value="UniProtKB-KW"/>
</dbReference>
<dbReference type="InterPro" id="IPR032781">
    <property type="entry name" value="ABC_tran_Xtn"/>
</dbReference>
<dbReference type="GO" id="GO:0003677">
    <property type="term" value="F:DNA binding"/>
    <property type="evidence" value="ECO:0007669"/>
    <property type="project" value="InterPro"/>
</dbReference>
<organism evidence="7 8">
    <name type="scientific">Peptoclostridium litorale DSM 5388</name>
    <dbReference type="NCBI Taxonomy" id="1121324"/>
    <lineage>
        <taxon>Bacteria</taxon>
        <taxon>Bacillati</taxon>
        <taxon>Bacillota</taxon>
        <taxon>Clostridia</taxon>
        <taxon>Peptostreptococcales</taxon>
        <taxon>Peptoclostridiaceae</taxon>
        <taxon>Peptoclostridium</taxon>
    </lineage>
</organism>
<dbReference type="Gene3D" id="3.40.50.300">
    <property type="entry name" value="P-loop containing nucleotide triphosphate hydrolases"/>
    <property type="match status" value="2"/>
</dbReference>
<evidence type="ECO:0000256" key="4">
    <source>
        <dbReference type="SAM" id="Coils"/>
    </source>
</evidence>
<evidence type="ECO:0000256" key="3">
    <source>
        <dbReference type="ARBA" id="ARBA00022840"/>
    </source>
</evidence>
<gene>
    <name evidence="7" type="ORF">CLIT_20c00180</name>
</gene>
<reference evidence="7 8" key="1">
    <citation type="submission" date="2014-03" db="EMBL/GenBank/DDBJ databases">
        <title>Genome sequence of Clostridium litorale W6, DSM 5388.</title>
        <authorList>
            <person name="Poehlein A."/>
            <person name="Jagirdar A."/>
            <person name="Khonsari B."/>
            <person name="Chibani C.M."/>
            <person name="Gutierrez Gutierrez D.A."/>
            <person name="Davydova E."/>
            <person name="Alghaithi H.S."/>
            <person name="Nair K.P."/>
            <person name="Dhamotharan K."/>
            <person name="Chandran L."/>
            <person name="G W."/>
            <person name="Daniel R."/>
        </authorList>
    </citation>
    <scope>NUCLEOTIDE SEQUENCE [LARGE SCALE GENOMIC DNA]</scope>
    <source>
        <strain evidence="7 8">W6</strain>
    </source>
</reference>
<dbReference type="PROSITE" id="PS00211">
    <property type="entry name" value="ABC_TRANSPORTER_1"/>
    <property type="match status" value="2"/>
</dbReference>
<dbReference type="EMBL" id="JJMM01000020">
    <property type="protein sequence ID" value="KDR94373.1"/>
    <property type="molecule type" value="Genomic_DNA"/>
</dbReference>
<dbReference type="FunFam" id="3.40.50.300:FF:000309">
    <property type="entry name" value="ABC transporter ATP-binding protein"/>
    <property type="match status" value="1"/>
</dbReference>
<keyword evidence="3 7" id="KW-0067">ATP-binding</keyword>
<dbReference type="RefSeq" id="WP_038266946.1">
    <property type="nucleotide sequence ID" value="NZ_FSRH01000012.1"/>
</dbReference>
<dbReference type="eggNOG" id="COG0488">
    <property type="taxonomic scope" value="Bacteria"/>
</dbReference>
<dbReference type="InterPro" id="IPR017871">
    <property type="entry name" value="ABC_transporter-like_CS"/>
</dbReference>
<dbReference type="InterPro" id="IPR003593">
    <property type="entry name" value="AAA+_ATPase"/>
</dbReference>
<dbReference type="OrthoDB" id="9801441at2"/>
<evidence type="ECO:0000313" key="7">
    <source>
        <dbReference type="EMBL" id="KDR94373.1"/>
    </source>
</evidence>
<feature type="coiled-coil region" evidence="4">
    <location>
        <begin position="252"/>
        <end position="286"/>
    </location>
</feature>
<dbReference type="FunFam" id="3.40.50.300:FF:000011">
    <property type="entry name" value="Putative ABC transporter ATP-binding component"/>
    <property type="match status" value="1"/>
</dbReference>
<keyword evidence="2" id="KW-0547">Nucleotide-binding</keyword>
<dbReference type="Pfam" id="PF00005">
    <property type="entry name" value="ABC_tran"/>
    <property type="match status" value="2"/>
</dbReference>
<evidence type="ECO:0000259" key="6">
    <source>
        <dbReference type="PROSITE" id="PS50893"/>
    </source>
</evidence>
<dbReference type="CDD" id="cd03221">
    <property type="entry name" value="ABCF_EF-3"/>
    <property type="match status" value="2"/>
</dbReference>
<dbReference type="PANTHER" id="PTHR42855">
    <property type="entry name" value="ABC TRANSPORTER ATP-BINDING SUBUNIT"/>
    <property type="match status" value="1"/>
</dbReference>
<protein>
    <submittedName>
        <fullName evidence="7">ABC-type transport system, ATP-binding protein</fullName>
    </submittedName>
</protein>
<dbReference type="InterPro" id="IPR051309">
    <property type="entry name" value="ABCF_ATPase"/>
</dbReference>
<evidence type="ECO:0000256" key="1">
    <source>
        <dbReference type="ARBA" id="ARBA00022737"/>
    </source>
</evidence>